<dbReference type="InterPro" id="IPR011054">
    <property type="entry name" value="Rudment_hybrid_motif"/>
</dbReference>
<keyword evidence="6" id="KW-0464">Manganese</keyword>
<dbReference type="NCBIfam" id="TIGR01161">
    <property type="entry name" value="purK"/>
    <property type="match status" value="1"/>
</dbReference>
<proteinExistence type="inferred from homology"/>
<dbReference type="Pfam" id="PF17769">
    <property type="entry name" value="PurK_C"/>
    <property type="match status" value="1"/>
</dbReference>
<comment type="cofactor">
    <cofactor evidence="2">
        <name>Mg(2+)</name>
        <dbReference type="ChEBI" id="CHEBI:18420"/>
    </cofactor>
</comment>
<sequence length="375" mass="42127">MTKYIKPGSTIGIIGGGQLGKMLAQSAKQMGYVVGIFDPTEHCSAAQVADFHYQAAYDDREQLMKFAEEVDVMTFEFENISVESLKSIVQSGVYLPQGTEILNIIQDRMSEKGFIDHSEVPLAKYYRVDNEEDLLEALSANGYPAVLKTRRFGYDGKGQIMIKDDNDLLEAKKLVQTAPCVLEDYITFDREVSIMVVRDLNGTIKVFPLSENIHVNHILHQSIVPARVEKNIEKEAVSIAQKIAKEIGLVGVLGIEFFVSGNELLVNELAPRPHNSGHYSIEACEFSQFDMHIQAICGTALPDNHLFSSVIMTNILGQHLEAVVEEWPKHADWHLHLYGKGEAKVNRKMGHITQLTQDVESTLENNKNLKIWERE</sequence>
<feature type="binding site" evidence="7">
    <location>
        <position position="214"/>
    </location>
    <ligand>
        <name>ATP</name>
        <dbReference type="ChEBI" id="CHEBI:30616"/>
    </ligand>
</feature>
<dbReference type="Gene3D" id="3.40.50.20">
    <property type="match status" value="1"/>
</dbReference>
<dbReference type="Pfam" id="PF22660">
    <property type="entry name" value="RS_preATP-grasp-like"/>
    <property type="match status" value="1"/>
</dbReference>
<evidence type="ECO:0000256" key="1">
    <source>
        <dbReference type="ARBA" id="ARBA00001936"/>
    </source>
</evidence>
<keyword evidence="11" id="KW-1185">Reference proteome</keyword>
<keyword evidence="7 8" id="KW-0436">Ligase</keyword>
<protein>
    <recommendedName>
        <fullName evidence="7 8">N5-carboxyaminoimidazole ribonucleotide synthase</fullName>
        <shortName evidence="7 8">N5-CAIR synthase</shortName>
        <ecNumber evidence="7 8">6.3.4.18</ecNumber>
    </recommendedName>
    <alternativeName>
        <fullName evidence="7 8">5-(carboxyamino)imidazole ribonucleotide synthetase</fullName>
    </alternativeName>
</protein>
<dbReference type="InterPro" id="IPR011761">
    <property type="entry name" value="ATP-grasp"/>
</dbReference>
<evidence type="ECO:0000256" key="5">
    <source>
        <dbReference type="ARBA" id="ARBA00022840"/>
    </source>
</evidence>
<evidence type="ECO:0000256" key="3">
    <source>
        <dbReference type="ARBA" id="ARBA00022741"/>
    </source>
</evidence>
<evidence type="ECO:0000256" key="8">
    <source>
        <dbReference type="RuleBase" id="RU361200"/>
    </source>
</evidence>
<evidence type="ECO:0000256" key="6">
    <source>
        <dbReference type="ARBA" id="ARBA00023211"/>
    </source>
</evidence>
<dbReference type="EMBL" id="JACBXQ010000001">
    <property type="protein sequence ID" value="MBG9985310.1"/>
    <property type="molecule type" value="Genomic_DNA"/>
</dbReference>
<evidence type="ECO:0000313" key="10">
    <source>
        <dbReference type="EMBL" id="MBG9985310.1"/>
    </source>
</evidence>
<comment type="subunit">
    <text evidence="7 8">Homodimer.</text>
</comment>
<keyword evidence="5 7" id="KW-0067">ATP-binding</keyword>
<accession>A0ABS0LMC3</accession>
<reference evidence="10 11" key="1">
    <citation type="submission" date="2020-07" db="EMBL/GenBank/DDBJ databases">
        <title>Facklamia lactis sp. nov., isolated from raw milk.</title>
        <authorList>
            <person name="Doll E.V."/>
            <person name="Huptas C."/>
            <person name="Staib L."/>
            <person name="Wenning M."/>
            <person name="Scherer S."/>
        </authorList>
    </citation>
    <scope>NUCLEOTIDE SEQUENCE [LARGE SCALE GENOMIC DNA]</scope>
    <source>
        <strain evidence="10 11">DSM 111018</strain>
    </source>
</reference>
<dbReference type="PROSITE" id="PS50975">
    <property type="entry name" value="ATP_GRASP"/>
    <property type="match status" value="1"/>
</dbReference>
<feature type="binding site" evidence="7">
    <location>
        <begin position="267"/>
        <end position="268"/>
    </location>
    <ligand>
        <name>ATP</name>
        <dbReference type="ChEBI" id="CHEBI:30616"/>
    </ligand>
</feature>
<dbReference type="InterPro" id="IPR054350">
    <property type="entry name" value="PurT/PurK_preATP-grasp"/>
</dbReference>
<dbReference type="InterPro" id="IPR040686">
    <property type="entry name" value="PurK_C"/>
</dbReference>
<dbReference type="PANTHER" id="PTHR11609:SF5">
    <property type="entry name" value="PHOSPHORIBOSYLAMINOIMIDAZOLE CARBOXYLASE"/>
    <property type="match status" value="1"/>
</dbReference>
<name>A0ABS0LMC3_9LACT</name>
<dbReference type="InterPro" id="IPR005875">
    <property type="entry name" value="PurK"/>
</dbReference>
<evidence type="ECO:0000313" key="11">
    <source>
        <dbReference type="Proteomes" id="UP000721415"/>
    </source>
</evidence>
<dbReference type="NCBIfam" id="NF004679">
    <property type="entry name" value="PRK06019.1-5"/>
    <property type="match status" value="1"/>
</dbReference>
<evidence type="ECO:0000259" key="9">
    <source>
        <dbReference type="PROSITE" id="PS50975"/>
    </source>
</evidence>
<dbReference type="PANTHER" id="PTHR11609">
    <property type="entry name" value="PURINE BIOSYNTHESIS PROTEIN 6/7, PUR6/7"/>
    <property type="match status" value="1"/>
</dbReference>
<dbReference type="NCBIfam" id="NF004676">
    <property type="entry name" value="PRK06019.1-2"/>
    <property type="match status" value="1"/>
</dbReference>
<feature type="binding site" evidence="7">
    <location>
        <position position="148"/>
    </location>
    <ligand>
        <name>ATP</name>
        <dbReference type="ChEBI" id="CHEBI:30616"/>
    </ligand>
</feature>
<dbReference type="InterPro" id="IPR029752">
    <property type="entry name" value="D-isomer_DH_CS1"/>
</dbReference>
<dbReference type="Gene3D" id="3.30.470.20">
    <property type="entry name" value="ATP-grasp fold, B domain"/>
    <property type="match status" value="1"/>
</dbReference>
<organism evidence="10 11">
    <name type="scientific">Facklamia lactis</name>
    <dbReference type="NCBI Taxonomy" id="2749967"/>
    <lineage>
        <taxon>Bacteria</taxon>
        <taxon>Bacillati</taxon>
        <taxon>Bacillota</taxon>
        <taxon>Bacilli</taxon>
        <taxon>Lactobacillales</taxon>
        <taxon>Aerococcaceae</taxon>
        <taxon>Facklamia</taxon>
    </lineage>
</organism>
<dbReference type="PROSITE" id="PS00065">
    <property type="entry name" value="D_2_HYDROXYACID_DH_1"/>
    <property type="match status" value="1"/>
</dbReference>
<comment type="pathway">
    <text evidence="7 8">Purine metabolism; IMP biosynthesis via de novo pathway; 5-amino-1-(5-phospho-D-ribosyl)imidazole-4-carboxylate from 5-amino-1-(5-phospho-D-ribosyl)imidazole (N5-CAIR route): step 1/2.</text>
</comment>
<feature type="domain" description="ATP-grasp" evidence="9">
    <location>
        <begin position="112"/>
        <end position="297"/>
    </location>
</feature>
<dbReference type="SUPFAM" id="SSF56059">
    <property type="entry name" value="Glutathione synthetase ATP-binding domain-like"/>
    <property type="match status" value="1"/>
</dbReference>
<dbReference type="GO" id="GO:0034028">
    <property type="term" value="F:5-(carboxyamino)imidazole ribonucleotide synthase activity"/>
    <property type="evidence" value="ECO:0007669"/>
    <property type="project" value="UniProtKB-EC"/>
</dbReference>
<dbReference type="RefSeq" id="WP_197113288.1">
    <property type="nucleotide sequence ID" value="NZ_JACBXQ010000001.1"/>
</dbReference>
<evidence type="ECO:0000256" key="2">
    <source>
        <dbReference type="ARBA" id="ARBA00001946"/>
    </source>
</evidence>
<evidence type="ECO:0000256" key="7">
    <source>
        <dbReference type="HAMAP-Rule" id="MF_01928"/>
    </source>
</evidence>
<dbReference type="SUPFAM" id="SSF52440">
    <property type="entry name" value="PreATP-grasp domain"/>
    <property type="match status" value="1"/>
</dbReference>
<comment type="function">
    <text evidence="7">Catalyzes the ATP-dependent conversion of 5-aminoimidazole ribonucleotide (AIR) and HCO(3)(-) to N5-carboxyaminoimidazole ribonucleotide (N5-CAIR).</text>
</comment>
<dbReference type="InterPro" id="IPR016185">
    <property type="entry name" value="PreATP-grasp_dom_sf"/>
</dbReference>
<gene>
    <name evidence="7 8 10" type="primary">purK</name>
    <name evidence="10" type="ORF">HZY91_00210</name>
</gene>
<comment type="function">
    <text evidence="8">Catalyzes the ATP-dependent conversion of 5-aminoimidazole ribonucleotide (AIR) and HCO(3)- to N5-carboxyaminoimidazole ribonucleotide (N5-CAIR).</text>
</comment>
<dbReference type="InterPro" id="IPR003135">
    <property type="entry name" value="ATP-grasp_carboxylate-amine"/>
</dbReference>
<dbReference type="NCBIfam" id="NF004675">
    <property type="entry name" value="PRK06019.1-1"/>
    <property type="match status" value="1"/>
</dbReference>
<dbReference type="InterPro" id="IPR013815">
    <property type="entry name" value="ATP_grasp_subdomain_1"/>
</dbReference>
<comment type="similarity">
    <text evidence="7 8">Belongs to the PurK/PurT family.</text>
</comment>
<comment type="catalytic activity">
    <reaction evidence="7 8">
        <text>5-amino-1-(5-phospho-beta-D-ribosyl)imidazole + hydrogencarbonate + ATP = 5-carboxyamino-1-(5-phospho-D-ribosyl)imidazole + ADP + phosphate + 2 H(+)</text>
        <dbReference type="Rhea" id="RHEA:19317"/>
        <dbReference type="ChEBI" id="CHEBI:15378"/>
        <dbReference type="ChEBI" id="CHEBI:17544"/>
        <dbReference type="ChEBI" id="CHEBI:30616"/>
        <dbReference type="ChEBI" id="CHEBI:43474"/>
        <dbReference type="ChEBI" id="CHEBI:58730"/>
        <dbReference type="ChEBI" id="CHEBI:137981"/>
        <dbReference type="ChEBI" id="CHEBI:456216"/>
        <dbReference type="EC" id="6.3.4.18"/>
    </reaction>
</comment>
<keyword evidence="3 7" id="KW-0547">Nucleotide-binding</keyword>
<evidence type="ECO:0000256" key="4">
    <source>
        <dbReference type="ARBA" id="ARBA00022755"/>
    </source>
</evidence>
<dbReference type="HAMAP" id="MF_01928">
    <property type="entry name" value="PurK"/>
    <property type="match status" value="1"/>
</dbReference>
<feature type="binding site" evidence="7">
    <location>
        <begin position="183"/>
        <end position="186"/>
    </location>
    <ligand>
        <name>ATP</name>
        <dbReference type="ChEBI" id="CHEBI:30616"/>
    </ligand>
</feature>
<feature type="binding site" evidence="7">
    <location>
        <position position="191"/>
    </location>
    <ligand>
        <name>ATP</name>
        <dbReference type="ChEBI" id="CHEBI:30616"/>
    </ligand>
</feature>
<keyword evidence="4 7" id="KW-0658">Purine biosynthesis</keyword>
<dbReference type="Pfam" id="PF02222">
    <property type="entry name" value="ATP-grasp"/>
    <property type="match status" value="1"/>
</dbReference>
<comment type="caution">
    <text evidence="10">The sequence shown here is derived from an EMBL/GenBank/DDBJ whole genome shotgun (WGS) entry which is preliminary data.</text>
</comment>
<dbReference type="SUPFAM" id="SSF51246">
    <property type="entry name" value="Rudiment single hybrid motif"/>
    <property type="match status" value="1"/>
</dbReference>
<dbReference type="Gene3D" id="3.30.1490.20">
    <property type="entry name" value="ATP-grasp fold, A domain"/>
    <property type="match status" value="1"/>
</dbReference>
<comment type="cofactor">
    <cofactor evidence="1">
        <name>Mn(2+)</name>
        <dbReference type="ChEBI" id="CHEBI:29035"/>
    </cofactor>
</comment>
<feature type="binding site" evidence="7">
    <location>
        <begin position="153"/>
        <end position="159"/>
    </location>
    <ligand>
        <name>ATP</name>
        <dbReference type="ChEBI" id="CHEBI:30616"/>
    </ligand>
</feature>
<feature type="binding site" evidence="7">
    <location>
        <position position="108"/>
    </location>
    <ligand>
        <name>ATP</name>
        <dbReference type="ChEBI" id="CHEBI:30616"/>
    </ligand>
</feature>
<dbReference type="EC" id="6.3.4.18" evidence="7 8"/>
<dbReference type="Proteomes" id="UP000721415">
    <property type="component" value="Unassembled WGS sequence"/>
</dbReference>